<reference evidence="1" key="1">
    <citation type="submission" date="2016-09" db="EMBL/GenBank/DDBJ databases">
        <authorList>
            <person name="Hebert L."/>
            <person name="Moumen B."/>
        </authorList>
    </citation>
    <scope>NUCLEOTIDE SEQUENCE [LARGE SCALE GENOMIC DNA]</scope>
    <source>
        <strain evidence="1">OVI</strain>
    </source>
</reference>
<keyword evidence="2" id="KW-1185">Reference proteome</keyword>
<evidence type="ECO:0000313" key="1">
    <source>
        <dbReference type="EMBL" id="SCU71907.1"/>
    </source>
</evidence>
<proteinExistence type="predicted"/>
<name>A0A1G4II14_TRYEQ</name>
<sequence length="334" mass="36845">MMTLRSSTSLQSDLSRFIFPLARSLRHDKVSGAVTDASPVGSVTASGRHNAAEYVKPEGFCKSHQRTPGVRKTVTYFSPHMNALLNRPFGSTGTIDTNVPLYQCPICSCGSSAEGDIKRHMQPWMDPQEMTRHMSWLHASSGYTQSNFSIYNAGEMRRLCKSLPCSSADDPREETAMKPRVVLMLDVANIELSLEDVLIQLLTSEESILFFSRVACAIVCVHEVFIPHTSRPGHIFFQLSRLNALSDIFTLYAATRIESGDLLTAALMGELLFQDMRGCAPSIVLLTRDQQQKLCVSNMFSGVAGRGARVFLPRITAQSILCCLREANLASMGL</sequence>
<organism evidence="1 2">
    <name type="scientific">Trypanosoma equiperdum</name>
    <dbReference type="NCBI Taxonomy" id="5694"/>
    <lineage>
        <taxon>Eukaryota</taxon>
        <taxon>Discoba</taxon>
        <taxon>Euglenozoa</taxon>
        <taxon>Kinetoplastea</taxon>
        <taxon>Metakinetoplastina</taxon>
        <taxon>Trypanosomatida</taxon>
        <taxon>Trypanosomatidae</taxon>
        <taxon>Trypanosoma</taxon>
    </lineage>
</organism>
<gene>
    <name evidence="1" type="ORF">TEOVI_000348900</name>
</gene>
<dbReference type="RefSeq" id="XP_067082487.1">
    <property type="nucleotide sequence ID" value="XM_067226386.1"/>
</dbReference>
<dbReference type="VEuPathDB" id="TriTrypDB:TEOVI_000348900"/>
<dbReference type="AlphaFoldDB" id="A0A1G4II14"/>
<accession>A0A1G4II14</accession>
<protein>
    <submittedName>
        <fullName evidence="1">Uncharacterized protein</fullName>
    </submittedName>
</protein>
<comment type="caution">
    <text evidence="1">The sequence shown here is derived from an EMBL/GenBank/DDBJ whole genome shotgun (WGS) entry which is preliminary data.</text>
</comment>
<dbReference type="Proteomes" id="UP000195570">
    <property type="component" value="Unassembled WGS sequence"/>
</dbReference>
<dbReference type="EMBL" id="CZPT02001755">
    <property type="protein sequence ID" value="SCU71907.1"/>
    <property type="molecule type" value="Genomic_DNA"/>
</dbReference>
<dbReference type="GeneID" id="92377429"/>
<evidence type="ECO:0000313" key="2">
    <source>
        <dbReference type="Proteomes" id="UP000195570"/>
    </source>
</evidence>